<reference evidence="1 2" key="1">
    <citation type="submission" date="2019-11" db="EMBL/GenBank/DDBJ databases">
        <title>Novel Deefgea species.</title>
        <authorList>
            <person name="Han J.-H."/>
        </authorList>
    </citation>
    <scope>NUCLEOTIDE SEQUENCE [LARGE SCALE GENOMIC DNA]</scope>
    <source>
        <strain evidence="1 2">LMG 24817</strain>
    </source>
</reference>
<protein>
    <submittedName>
        <fullName evidence="1">Uncharacterized protein</fullName>
    </submittedName>
</protein>
<dbReference type="Proteomes" id="UP001195660">
    <property type="component" value="Unassembled WGS sequence"/>
</dbReference>
<evidence type="ECO:0000313" key="2">
    <source>
        <dbReference type="Proteomes" id="UP001195660"/>
    </source>
</evidence>
<dbReference type="RefSeq" id="WP_203569886.1">
    <property type="nucleotide sequence ID" value="NZ_WOFE01000001.1"/>
</dbReference>
<organism evidence="1 2">
    <name type="scientific">Deefgea chitinilytica</name>
    <dbReference type="NCBI Taxonomy" id="570276"/>
    <lineage>
        <taxon>Bacteria</taxon>
        <taxon>Pseudomonadati</taxon>
        <taxon>Pseudomonadota</taxon>
        <taxon>Betaproteobacteria</taxon>
        <taxon>Neisseriales</taxon>
        <taxon>Chitinibacteraceae</taxon>
        <taxon>Deefgea</taxon>
    </lineage>
</organism>
<proteinExistence type="predicted"/>
<keyword evidence="2" id="KW-1185">Reference proteome</keyword>
<name>A0ABS2CA90_9NEIS</name>
<gene>
    <name evidence="1" type="ORF">GM173_03265</name>
</gene>
<accession>A0ABS2CA90</accession>
<dbReference type="EMBL" id="WOFE01000001">
    <property type="protein sequence ID" value="MBM5570595.1"/>
    <property type="molecule type" value="Genomic_DNA"/>
</dbReference>
<comment type="caution">
    <text evidence="1">The sequence shown here is derived from an EMBL/GenBank/DDBJ whole genome shotgun (WGS) entry which is preliminary data.</text>
</comment>
<sequence>MISKRAKLIVSLIILIGMGLFFSTQQGALKRWFAKKPNQIIHLSCPNLSSGCNFQIDQQTFNIRSKQPINANKPVNLVVAGPAKSIRLSWQMQGMDMGSNYYKMLSDDQQSWRAETMLPLCSQQRLDWILTLEIDQAQILIQTQSIASSQ</sequence>
<evidence type="ECO:0000313" key="1">
    <source>
        <dbReference type="EMBL" id="MBM5570595.1"/>
    </source>
</evidence>